<dbReference type="STRING" id="6248.A0A0K0EAB4"/>
<dbReference type="PANTHER" id="PTHR47326">
    <property type="entry name" value="TRANSPOSABLE ELEMENT TC3 TRANSPOSASE-LIKE PROTEIN"/>
    <property type="match status" value="1"/>
</dbReference>
<protein>
    <submittedName>
        <fullName evidence="1">Uncharacterized protein</fullName>
    </submittedName>
</protein>
<organism evidence="1">
    <name type="scientific">Strongyloides stercoralis</name>
    <name type="common">Threadworm</name>
    <dbReference type="NCBI Taxonomy" id="6248"/>
    <lineage>
        <taxon>Eukaryota</taxon>
        <taxon>Metazoa</taxon>
        <taxon>Ecdysozoa</taxon>
        <taxon>Nematoda</taxon>
        <taxon>Chromadorea</taxon>
        <taxon>Rhabditida</taxon>
        <taxon>Tylenchina</taxon>
        <taxon>Panagrolaimomorpha</taxon>
        <taxon>Strongyloidoidea</taxon>
        <taxon>Strongyloididae</taxon>
        <taxon>Strongyloides</taxon>
    </lineage>
</organism>
<name>A0A0K0EAB4_STRER</name>
<accession>A0A0K0EAB4</accession>
<dbReference type="WBParaSite" id="SSTP_0000643900.1">
    <property type="protein sequence ID" value="SSTP_0000643900.1"/>
    <property type="gene ID" value="SSTP_0000643900"/>
</dbReference>
<reference evidence="1" key="1">
    <citation type="submission" date="2015-08" db="UniProtKB">
        <authorList>
            <consortium name="WormBaseParasite"/>
        </authorList>
    </citation>
    <scope>IDENTIFICATION</scope>
</reference>
<dbReference type="AlphaFoldDB" id="A0A0K0EAB4"/>
<evidence type="ECO:0000313" key="1">
    <source>
        <dbReference type="WBParaSite" id="SSTP_0000643900.1"/>
    </source>
</evidence>
<sequence length="144" mass="17016">MTKDLQLKPYNVQPVHKIKPSNIFKEVPFTCNLKHLVPENENFIDELIMSDRAHFFKMISDLQKSGRPKSARTEDNIERVRNSVNNNQSTSLRRREQELCLRTSSLRNIMINDLRLKPYEIQSTHKMLKSDAAERMKFVLDIWS</sequence>
<dbReference type="PANTHER" id="PTHR47326:SF1">
    <property type="entry name" value="HTH PSQ-TYPE DOMAIN-CONTAINING PROTEIN"/>
    <property type="match status" value="1"/>
</dbReference>
<proteinExistence type="predicted"/>